<organism evidence="3 4">
    <name type="scientific">Paxillus rubicundulus Ve08.2h10</name>
    <dbReference type="NCBI Taxonomy" id="930991"/>
    <lineage>
        <taxon>Eukaryota</taxon>
        <taxon>Fungi</taxon>
        <taxon>Dikarya</taxon>
        <taxon>Basidiomycota</taxon>
        <taxon>Agaricomycotina</taxon>
        <taxon>Agaricomycetes</taxon>
        <taxon>Agaricomycetidae</taxon>
        <taxon>Boletales</taxon>
        <taxon>Paxilineae</taxon>
        <taxon>Paxillaceae</taxon>
        <taxon>Paxillus</taxon>
    </lineage>
</organism>
<dbReference type="OrthoDB" id="1274115at2759"/>
<dbReference type="InParanoid" id="A0A0D0DW69"/>
<proteinExistence type="inferred from homology"/>
<comment type="similarity">
    <text evidence="1">Belongs to the short-chain dehydrogenases/reductases (SDR) family.</text>
</comment>
<dbReference type="InterPro" id="IPR036291">
    <property type="entry name" value="NAD(P)-bd_dom_sf"/>
</dbReference>
<dbReference type="HOGENOM" id="CLU_1644255_0_0_1"/>
<evidence type="ECO:0000256" key="1">
    <source>
        <dbReference type="ARBA" id="ARBA00006484"/>
    </source>
</evidence>
<dbReference type="Gene3D" id="3.40.50.720">
    <property type="entry name" value="NAD(P)-binding Rossmann-like Domain"/>
    <property type="match status" value="1"/>
</dbReference>
<evidence type="ECO:0000313" key="4">
    <source>
        <dbReference type="Proteomes" id="UP000054538"/>
    </source>
</evidence>
<gene>
    <name evidence="3" type="ORF">PAXRUDRAFT_23723</name>
</gene>
<dbReference type="PRINTS" id="PR00081">
    <property type="entry name" value="GDHRDH"/>
</dbReference>
<evidence type="ECO:0008006" key="5">
    <source>
        <dbReference type="Google" id="ProtNLM"/>
    </source>
</evidence>
<dbReference type="GO" id="GO:0016491">
    <property type="term" value="F:oxidoreductase activity"/>
    <property type="evidence" value="ECO:0007669"/>
    <property type="project" value="UniProtKB-KW"/>
</dbReference>
<dbReference type="PANTHER" id="PTHR43976:SF16">
    <property type="entry name" value="SHORT-CHAIN DEHYDROGENASE_REDUCTASE FAMILY PROTEIN"/>
    <property type="match status" value="1"/>
</dbReference>
<accession>A0A0D0DW69</accession>
<evidence type="ECO:0000256" key="2">
    <source>
        <dbReference type="ARBA" id="ARBA00023002"/>
    </source>
</evidence>
<dbReference type="InterPro" id="IPR002347">
    <property type="entry name" value="SDR_fam"/>
</dbReference>
<name>A0A0D0DW69_9AGAM</name>
<dbReference type="STRING" id="930991.A0A0D0DW69"/>
<reference evidence="3 4" key="1">
    <citation type="submission" date="2014-04" db="EMBL/GenBank/DDBJ databases">
        <authorList>
            <consortium name="DOE Joint Genome Institute"/>
            <person name="Kuo A."/>
            <person name="Kohler A."/>
            <person name="Jargeat P."/>
            <person name="Nagy L.G."/>
            <person name="Floudas D."/>
            <person name="Copeland A."/>
            <person name="Barry K.W."/>
            <person name="Cichocki N."/>
            <person name="Veneault-Fourrey C."/>
            <person name="LaButti K."/>
            <person name="Lindquist E.A."/>
            <person name="Lipzen A."/>
            <person name="Lundell T."/>
            <person name="Morin E."/>
            <person name="Murat C."/>
            <person name="Sun H."/>
            <person name="Tunlid A."/>
            <person name="Henrissat B."/>
            <person name="Grigoriev I.V."/>
            <person name="Hibbett D.S."/>
            <person name="Martin F."/>
            <person name="Nordberg H.P."/>
            <person name="Cantor M.N."/>
            <person name="Hua S.X."/>
        </authorList>
    </citation>
    <scope>NUCLEOTIDE SEQUENCE [LARGE SCALE GENOMIC DNA]</scope>
    <source>
        <strain evidence="3 4">Ve08.2h10</strain>
    </source>
</reference>
<protein>
    <recommendedName>
        <fullName evidence="5">SDR family NAD(P)-dependent oxidoreductase</fullName>
    </recommendedName>
</protein>
<keyword evidence="4" id="KW-1185">Reference proteome</keyword>
<keyword evidence="2" id="KW-0560">Oxidoreductase</keyword>
<dbReference type="Pfam" id="PF00106">
    <property type="entry name" value="adh_short"/>
    <property type="match status" value="1"/>
</dbReference>
<dbReference type="InterPro" id="IPR051911">
    <property type="entry name" value="SDR_oxidoreductase"/>
</dbReference>
<dbReference type="PANTHER" id="PTHR43976">
    <property type="entry name" value="SHORT CHAIN DEHYDROGENASE"/>
    <property type="match status" value="1"/>
</dbReference>
<reference evidence="4" key="2">
    <citation type="submission" date="2015-01" db="EMBL/GenBank/DDBJ databases">
        <title>Evolutionary Origins and Diversification of the Mycorrhizal Mutualists.</title>
        <authorList>
            <consortium name="DOE Joint Genome Institute"/>
            <consortium name="Mycorrhizal Genomics Consortium"/>
            <person name="Kohler A."/>
            <person name="Kuo A."/>
            <person name="Nagy L.G."/>
            <person name="Floudas D."/>
            <person name="Copeland A."/>
            <person name="Barry K.W."/>
            <person name="Cichocki N."/>
            <person name="Veneault-Fourrey C."/>
            <person name="LaButti K."/>
            <person name="Lindquist E.A."/>
            <person name="Lipzen A."/>
            <person name="Lundell T."/>
            <person name="Morin E."/>
            <person name="Murat C."/>
            <person name="Riley R."/>
            <person name="Ohm R."/>
            <person name="Sun H."/>
            <person name="Tunlid A."/>
            <person name="Henrissat B."/>
            <person name="Grigoriev I.V."/>
            <person name="Hibbett D.S."/>
            <person name="Martin F."/>
        </authorList>
    </citation>
    <scope>NUCLEOTIDE SEQUENCE [LARGE SCALE GENOMIC DNA]</scope>
    <source>
        <strain evidence="4">Ve08.2h10</strain>
    </source>
</reference>
<evidence type="ECO:0000313" key="3">
    <source>
        <dbReference type="EMBL" id="KIK99453.1"/>
    </source>
</evidence>
<dbReference type="SUPFAM" id="SSF51735">
    <property type="entry name" value="NAD(P)-binding Rossmann-fold domains"/>
    <property type="match status" value="1"/>
</dbReference>
<dbReference type="AlphaFoldDB" id="A0A0D0DW69"/>
<dbReference type="Proteomes" id="UP000054538">
    <property type="component" value="Unassembled WGS sequence"/>
</dbReference>
<sequence length="161" mass="18041">MYLSAKRSTAIMTGASAGFGRAVTEEALQKGDNVIATLRTPEVLPDLLAHYSSQLLVLALGFLTQIAEAFEQAFERYGHIDIVINNISVIQTTLFRTNAPWANTLEPIHPACDSDPRHLSRKIRNLYDLGDLAERRPNPPFYLSLYRMVVQATKEKETPVR</sequence>
<dbReference type="EMBL" id="KN824859">
    <property type="protein sequence ID" value="KIK99453.1"/>
    <property type="molecule type" value="Genomic_DNA"/>
</dbReference>